<dbReference type="PANTHER" id="PTHR36156:SF2">
    <property type="entry name" value="CUPIN TYPE-2 DOMAIN-CONTAINING PROTEIN"/>
    <property type="match status" value="1"/>
</dbReference>
<dbReference type="EMBL" id="JBEYBN010000003">
    <property type="protein sequence ID" value="MEU2265499.1"/>
    <property type="molecule type" value="Genomic_DNA"/>
</dbReference>
<feature type="domain" description="Cupin type-2" evidence="2">
    <location>
        <begin position="111"/>
        <end position="168"/>
    </location>
</feature>
<dbReference type="PANTHER" id="PTHR36156">
    <property type="entry name" value="SLR2101 PROTEIN"/>
    <property type="match status" value="1"/>
</dbReference>
<dbReference type="InterPro" id="IPR013096">
    <property type="entry name" value="Cupin_2"/>
</dbReference>
<sequence length="185" mass="19803">MRRVVTGHDGNGRSVVVSDGPIPRSREFTSLPGWVSRLPWATDPGDPPNRAGEDPTPKVTSLLPAPGGTRFIVLTFPPDSALADPAFDPVAFDQEQRADSPGLAELIEPDGMHATPTVDYGIVLRGEILLELDDGHRTRLSAGDIVIQNGTRHAWRNDSGRPVTMAFVLIGTEPEGSTEPETHGA</sequence>
<accession>A0ABV2XNC4</accession>
<dbReference type="Gene3D" id="2.20.70.150">
    <property type="match status" value="1"/>
</dbReference>
<dbReference type="SUPFAM" id="SSF51182">
    <property type="entry name" value="RmlC-like cupins"/>
    <property type="match status" value="1"/>
</dbReference>
<dbReference type="CDD" id="cd02231">
    <property type="entry name" value="cupin_BLL6423-like"/>
    <property type="match status" value="1"/>
</dbReference>
<keyword evidence="4" id="KW-1185">Reference proteome</keyword>
<name>A0ABV2XNC4_9ACTN</name>
<dbReference type="Pfam" id="PF07883">
    <property type="entry name" value="Cupin_2"/>
    <property type="match status" value="1"/>
</dbReference>
<feature type="region of interest" description="Disordered" evidence="1">
    <location>
        <begin position="39"/>
        <end position="58"/>
    </location>
</feature>
<evidence type="ECO:0000256" key="1">
    <source>
        <dbReference type="SAM" id="MobiDB-lite"/>
    </source>
</evidence>
<feature type="region of interest" description="Disordered" evidence="1">
    <location>
        <begin position="1"/>
        <end position="21"/>
    </location>
</feature>
<organism evidence="3 4">
    <name type="scientific">Streptomyces olindensis</name>
    <dbReference type="NCBI Taxonomy" id="358823"/>
    <lineage>
        <taxon>Bacteria</taxon>
        <taxon>Bacillati</taxon>
        <taxon>Actinomycetota</taxon>
        <taxon>Actinomycetes</taxon>
        <taxon>Kitasatosporales</taxon>
        <taxon>Streptomycetaceae</taxon>
        <taxon>Streptomyces</taxon>
    </lineage>
</organism>
<evidence type="ECO:0000313" key="3">
    <source>
        <dbReference type="EMBL" id="MEU2265499.1"/>
    </source>
</evidence>
<protein>
    <submittedName>
        <fullName evidence="3">Cupin domain-containing protein</fullName>
    </submittedName>
</protein>
<dbReference type="RefSeq" id="WP_078650627.1">
    <property type="nucleotide sequence ID" value="NZ_JBEYBN010000003.1"/>
</dbReference>
<reference evidence="3 4" key="1">
    <citation type="submission" date="2024-06" db="EMBL/GenBank/DDBJ databases">
        <title>The Natural Products Discovery Center: Release of the First 8490 Sequenced Strains for Exploring Actinobacteria Biosynthetic Diversity.</title>
        <authorList>
            <person name="Kalkreuter E."/>
            <person name="Kautsar S.A."/>
            <person name="Yang D."/>
            <person name="Bader C.D."/>
            <person name="Teijaro C.N."/>
            <person name="Fluegel L."/>
            <person name="Davis C.M."/>
            <person name="Simpson J.R."/>
            <person name="Lauterbach L."/>
            <person name="Steele A.D."/>
            <person name="Gui C."/>
            <person name="Meng S."/>
            <person name="Li G."/>
            <person name="Viehrig K."/>
            <person name="Ye F."/>
            <person name="Su P."/>
            <person name="Kiefer A.F."/>
            <person name="Nichols A."/>
            <person name="Cepeda A.J."/>
            <person name="Yan W."/>
            <person name="Fan B."/>
            <person name="Jiang Y."/>
            <person name="Adhikari A."/>
            <person name="Zheng C.-J."/>
            <person name="Schuster L."/>
            <person name="Cowan T.M."/>
            <person name="Smanski M.J."/>
            <person name="Chevrette M.G."/>
            <person name="De Carvalho L.P.S."/>
            <person name="Shen B."/>
        </authorList>
    </citation>
    <scope>NUCLEOTIDE SEQUENCE [LARGE SCALE GENOMIC DNA]</scope>
    <source>
        <strain evidence="3 4">NPDC019583</strain>
    </source>
</reference>
<evidence type="ECO:0000259" key="2">
    <source>
        <dbReference type="Pfam" id="PF07883"/>
    </source>
</evidence>
<proteinExistence type="predicted"/>
<evidence type="ECO:0000313" key="4">
    <source>
        <dbReference type="Proteomes" id="UP001550603"/>
    </source>
</evidence>
<dbReference type="Proteomes" id="UP001550603">
    <property type="component" value="Unassembled WGS sequence"/>
</dbReference>
<dbReference type="InterPro" id="IPR047142">
    <property type="entry name" value="OryJ/VirC-like"/>
</dbReference>
<dbReference type="Gene3D" id="2.60.120.10">
    <property type="entry name" value="Jelly Rolls"/>
    <property type="match status" value="1"/>
</dbReference>
<gene>
    <name evidence="3" type="ORF">ABZ568_03440</name>
</gene>
<dbReference type="InterPro" id="IPR014710">
    <property type="entry name" value="RmlC-like_jellyroll"/>
</dbReference>
<comment type="caution">
    <text evidence="3">The sequence shown here is derived from an EMBL/GenBank/DDBJ whole genome shotgun (WGS) entry which is preliminary data.</text>
</comment>
<dbReference type="InterPro" id="IPR011051">
    <property type="entry name" value="RmlC_Cupin_sf"/>
</dbReference>